<feature type="coiled-coil region" evidence="1">
    <location>
        <begin position="381"/>
        <end position="412"/>
    </location>
</feature>
<keyword evidence="2" id="KW-0472">Membrane</keyword>
<dbReference type="RefSeq" id="WP_092251267.1">
    <property type="nucleotide sequence ID" value="NZ_FOBI01000005.1"/>
</dbReference>
<evidence type="ECO:0000256" key="1">
    <source>
        <dbReference type="SAM" id="Coils"/>
    </source>
</evidence>
<sequence>MVKIATGYQVLMMPLVKKLSTLIVILMALWQSQALKAQQIPSEIEFYKSDEKSNQIPYFDNRFRIDAELDEITLLFYRVSGAPPVILVRPDGSKLKINDVAKDKVQWFDDLTYDLIKIKSPMVGPWQVIGQVKPESKIMVVSEIMLEVNPLPEIVLQGETLKMHGRIFNGGLAIDNPSFQQVLELDVDFFSTNNSVYDNFGAEPVRLSPFRDDGRDLDERANDAIFTGEFLLDFAPGEWQPIYLVKMPMATRELRQPPIIVQKNPIKITVNASQDDDKPHELTFAIDDSYVNADSILLQGKITYPDKQEQPFSIMQGQGKERRYSIDFTEPGIFRVNSRVFGETIHGREFRARVVEFSFNVERPDGPLVPTLTENAEQLSAAQEKQAAAQRAEQLQQAQAKQQAALAKQEKLTLWYIVAGNTIVVVVAMLIFFFIRRKKSI</sequence>
<evidence type="ECO:0000313" key="4">
    <source>
        <dbReference type="Proteomes" id="UP000199297"/>
    </source>
</evidence>
<reference evidence="4" key="1">
    <citation type="submission" date="2016-10" db="EMBL/GenBank/DDBJ databases">
        <authorList>
            <person name="Varghese N."/>
            <person name="Submissions S."/>
        </authorList>
    </citation>
    <scope>NUCLEOTIDE SEQUENCE [LARGE SCALE GENOMIC DNA]</scope>
    <source>
        <strain evidence="4">CGMCC 1.9127</strain>
    </source>
</reference>
<gene>
    <name evidence="3" type="ORF">SAMN05216262_10524</name>
</gene>
<name>A0A1H7LXH2_9GAMM</name>
<keyword evidence="2" id="KW-1133">Transmembrane helix</keyword>
<organism evidence="3 4">
    <name type="scientific">Colwellia chukchiensis</name>
    <dbReference type="NCBI Taxonomy" id="641665"/>
    <lineage>
        <taxon>Bacteria</taxon>
        <taxon>Pseudomonadati</taxon>
        <taxon>Pseudomonadota</taxon>
        <taxon>Gammaproteobacteria</taxon>
        <taxon>Alteromonadales</taxon>
        <taxon>Colwelliaceae</taxon>
        <taxon>Colwellia</taxon>
    </lineage>
</organism>
<dbReference type="EMBL" id="FOBI01000005">
    <property type="protein sequence ID" value="SEL03582.1"/>
    <property type="molecule type" value="Genomic_DNA"/>
</dbReference>
<dbReference type="Proteomes" id="UP000199297">
    <property type="component" value="Unassembled WGS sequence"/>
</dbReference>
<proteinExistence type="predicted"/>
<dbReference type="AlphaFoldDB" id="A0A1H7LXH2"/>
<dbReference type="OrthoDB" id="798937at2"/>
<keyword evidence="2" id="KW-0812">Transmembrane</keyword>
<feature type="transmembrane region" description="Helical" evidence="2">
    <location>
        <begin position="414"/>
        <end position="435"/>
    </location>
</feature>
<evidence type="ECO:0000313" key="3">
    <source>
        <dbReference type="EMBL" id="SEL03582.1"/>
    </source>
</evidence>
<keyword evidence="1" id="KW-0175">Coiled coil</keyword>
<dbReference type="STRING" id="641665.GCA_002104455_03154"/>
<accession>A0A1H7LXH2</accession>
<dbReference type="NCBIfam" id="TIGR03503">
    <property type="entry name" value="TIGR03503 family protein"/>
    <property type="match status" value="1"/>
</dbReference>
<evidence type="ECO:0000256" key="2">
    <source>
        <dbReference type="SAM" id="Phobius"/>
    </source>
</evidence>
<dbReference type="InterPro" id="IPR020010">
    <property type="entry name" value="CHP03503"/>
</dbReference>
<protein>
    <submittedName>
        <fullName evidence="3">TIGR03503 family protein</fullName>
    </submittedName>
</protein>
<keyword evidence="4" id="KW-1185">Reference proteome</keyword>